<dbReference type="Pfam" id="PF02038">
    <property type="entry name" value="ATP1G1_PLM_MAT8"/>
    <property type="match status" value="1"/>
</dbReference>
<dbReference type="PANTHER" id="PTHR44170">
    <property type="entry name" value="PROTEIN SIDEKICK"/>
    <property type="match status" value="1"/>
</dbReference>
<dbReference type="PANTHER" id="PTHR44170:SF49">
    <property type="entry name" value="PROTEIN SIDEKICK-1 ISOFORM X1"/>
    <property type="match status" value="1"/>
</dbReference>
<dbReference type="OrthoDB" id="10028801at2759"/>
<feature type="transmembrane region" description="Helical" evidence="11">
    <location>
        <begin position="222"/>
        <end position="246"/>
    </location>
</feature>
<evidence type="ECO:0000256" key="4">
    <source>
        <dbReference type="ARBA" id="ARBA00022692"/>
    </source>
</evidence>
<dbReference type="InterPro" id="IPR003961">
    <property type="entry name" value="FN3_dom"/>
</dbReference>
<evidence type="ECO:0000256" key="1">
    <source>
        <dbReference type="ARBA" id="ARBA00004167"/>
    </source>
</evidence>
<dbReference type="Gene3D" id="1.20.5.780">
    <property type="entry name" value="Single helix bin"/>
    <property type="match status" value="1"/>
</dbReference>
<keyword evidence="8" id="KW-1015">Disulfide bond</keyword>
<dbReference type="EMBL" id="VCAZ01000014">
    <property type="protein sequence ID" value="TSK49690.1"/>
    <property type="molecule type" value="Genomic_DNA"/>
</dbReference>
<feature type="domain" description="Fibronectin type-III" evidence="13">
    <location>
        <begin position="111"/>
        <end position="204"/>
    </location>
</feature>
<feature type="transmembrane region" description="Helical" evidence="11">
    <location>
        <begin position="427"/>
        <end position="444"/>
    </location>
</feature>
<dbReference type="InterPro" id="IPR036179">
    <property type="entry name" value="Ig-like_dom_sf"/>
</dbReference>
<dbReference type="GO" id="GO:0005886">
    <property type="term" value="C:plasma membrane"/>
    <property type="evidence" value="ECO:0007669"/>
    <property type="project" value="TreeGrafter"/>
</dbReference>
<protein>
    <submittedName>
        <fullName evidence="14">Nephrin</fullName>
    </submittedName>
</protein>
<dbReference type="GO" id="GO:0030424">
    <property type="term" value="C:axon"/>
    <property type="evidence" value="ECO:0007669"/>
    <property type="project" value="TreeGrafter"/>
</dbReference>
<dbReference type="GO" id="GO:0099106">
    <property type="term" value="F:ion channel regulator activity"/>
    <property type="evidence" value="ECO:0007669"/>
    <property type="project" value="InterPro"/>
</dbReference>
<keyword evidence="4 11" id="KW-0812">Transmembrane</keyword>
<comment type="similarity">
    <text evidence="2">Belongs to the FXYD family.</text>
</comment>
<feature type="domain" description="Ig-like" evidence="12">
    <location>
        <begin position="92"/>
        <end position="133"/>
    </location>
</feature>
<feature type="domain" description="Ig-like" evidence="12">
    <location>
        <begin position="1"/>
        <end position="83"/>
    </location>
</feature>
<dbReference type="Gene3D" id="2.60.40.10">
    <property type="entry name" value="Immunoglobulins"/>
    <property type="match status" value="2"/>
</dbReference>
<evidence type="ECO:0000259" key="12">
    <source>
        <dbReference type="PROSITE" id="PS50835"/>
    </source>
</evidence>
<evidence type="ECO:0000256" key="11">
    <source>
        <dbReference type="SAM" id="Phobius"/>
    </source>
</evidence>
<dbReference type="InterPro" id="IPR036116">
    <property type="entry name" value="FN3_sf"/>
</dbReference>
<dbReference type="AlphaFoldDB" id="A0A556TRV8"/>
<evidence type="ECO:0000313" key="15">
    <source>
        <dbReference type="Proteomes" id="UP000319801"/>
    </source>
</evidence>
<comment type="subcellular location">
    <subcellularLocation>
        <location evidence="1">Membrane</location>
        <topology evidence="1">Single-pass membrane protein</topology>
    </subcellularLocation>
</comment>
<evidence type="ECO:0000259" key="13">
    <source>
        <dbReference type="PROSITE" id="PS50853"/>
    </source>
</evidence>
<keyword evidence="11" id="KW-1133">Transmembrane helix</keyword>
<reference evidence="14 15" key="1">
    <citation type="journal article" date="2019" name="Genome Biol. Evol.">
        <title>Whole-Genome Sequencing of the Giant Devil Catfish, Bagarius yarrelli.</title>
        <authorList>
            <person name="Jiang W."/>
            <person name="Lv Y."/>
            <person name="Cheng L."/>
            <person name="Yang K."/>
            <person name="Chao B."/>
            <person name="Wang X."/>
            <person name="Li Y."/>
            <person name="Pan X."/>
            <person name="You X."/>
            <person name="Zhang Y."/>
            <person name="Yang J."/>
            <person name="Li J."/>
            <person name="Zhang X."/>
            <person name="Liu S."/>
            <person name="Sun C."/>
            <person name="Yang J."/>
            <person name="Shi Q."/>
        </authorList>
    </citation>
    <scope>NUCLEOTIDE SEQUENCE [LARGE SCALE GENOMIC DNA]</scope>
    <source>
        <strain evidence="14">JWS20170419001</strain>
        <tissue evidence="14">Muscle</tissue>
    </source>
</reference>
<keyword evidence="9" id="KW-0393">Immunoglobulin domain</keyword>
<comment type="caution">
    <text evidence="14">The sequence shown here is derived from an EMBL/GenBank/DDBJ whole genome shotgun (WGS) entry which is preliminary data.</text>
</comment>
<dbReference type="SUPFAM" id="SSF48726">
    <property type="entry name" value="Immunoglobulin"/>
    <property type="match status" value="1"/>
</dbReference>
<dbReference type="GO" id="GO:0043269">
    <property type="term" value="P:regulation of monoatomic ion transport"/>
    <property type="evidence" value="ECO:0007669"/>
    <property type="project" value="InterPro"/>
</dbReference>
<evidence type="ECO:0000256" key="8">
    <source>
        <dbReference type="ARBA" id="ARBA00023157"/>
    </source>
</evidence>
<dbReference type="Pfam" id="PF00041">
    <property type="entry name" value="fn3"/>
    <property type="match status" value="1"/>
</dbReference>
<dbReference type="InterPro" id="IPR013783">
    <property type="entry name" value="Ig-like_fold"/>
</dbReference>
<evidence type="ECO:0000256" key="2">
    <source>
        <dbReference type="ARBA" id="ARBA00005948"/>
    </source>
</evidence>
<dbReference type="Proteomes" id="UP000319801">
    <property type="component" value="Unassembled WGS sequence"/>
</dbReference>
<dbReference type="Pfam" id="PF13927">
    <property type="entry name" value="Ig_3"/>
    <property type="match status" value="1"/>
</dbReference>
<organism evidence="14 15">
    <name type="scientific">Bagarius yarrelli</name>
    <name type="common">Goonch</name>
    <name type="synonym">Bagrus yarrelli</name>
    <dbReference type="NCBI Taxonomy" id="175774"/>
    <lineage>
        <taxon>Eukaryota</taxon>
        <taxon>Metazoa</taxon>
        <taxon>Chordata</taxon>
        <taxon>Craniata</taxon>
        <taxon>Vertebrata</taxon>
        <taxon>Euteleostomi</taxon>
        <taxon>Actinopterygii</taxon>
        <taxon>Neopterygii</taxon>
        <taxon>Teleostei</taxon>
        <taxon>Ostariophysi</taxon>
        <taxon>Siluriformes</taxon>
        <taxon>Sisoridae</taxon>
        <taxon>Sisorinae</taxon>
        <taxon>Bagarius</taxon>
    </lineage>
</organism>
<dbReference type="InterPro" id="IPR007110">
    <property type="entry name" value="Ig-like_dom"/>
</dbReference>
<dbReference type="InterPro" id="IPR003599">
    <property type="entry name" value="Ig_sub"/>
</dbReference>
<dbReference type="SUPFAM" id="SSF49265">
    <property type="entry name" value="Fibronectin type III"/>
    <property type="match status" value="1"/>
</dbReference>
<dbReference type="InterPro" id="IPR000272">
    <property type="entry name" value="Ion-transport_regulator_FXYD"/>
</dbReference>
<feature type="region of interest" description="Disordered" evidence="10">
    <location>
        <begin position="256"/>
        <end position="277"/>
    </location>
</feature>
<dbReference type="PROSITE" id="PS50835">
    <property type="entry name" value="IG_LIKE"/>
    <property type="match status" value="2"/>
</dbReference>
<evidence type="ECO:0000256" key="3">
    <source>
        <dbReference type="ARBA" id="ARBA00022448"/>
    </source>
</evidence>
<evidence type="ECO:0000256" key="7">
    <source>
        <dbReference type="ARBA" id="ARBA00023136"/>
    </source>
</evidence>
<evidence type="ECO:0000256" key="10">
    <source>
        <dbReference type="SAM" id="MobiDB-lite"/>
    </source>
</evidence>
<keyword evidence="15" id="KW-1185">Reference proteome</keyword>
<evidence type="ECO:0000256" key="9">
    <source>
        <dbReference type="ARBA" id="ARBA00023319"/>
    </source>
</evidence>
<accession>A0A556TRV8</accession>
<evidence type="ECO:0000256" key="5">
    <source>
        <dbReference type="ARBA" id="ARBA00022737"/>
    </source>
</evidence>
<keyword evidence="6" id="KW-0406">Ion transport</keyword>
<gene>
    <name evidence="14" type="ORF">Baya_4892</name>
</gene>
<dbReference type="PROSITE" id="PS50853">
    <property type="entry name" value="FN3"/>
    <property type="match status" value="1"/>
</dbReference>
<evidence type="ECO:0000256" key="6">
    <source>
        <dbReference type="ARBA" id="ARBA00023065"/>
    </source>
</evidence>
<evidence type="ECO:0000313" key="14">
    <source>
        <dbReference type="EMBL" id="TSK49690.1"/>
    </source>
</evidence>
<keyword evidence="5" id="KW-0677">Repeat</keyword>
<proteinExistence type="inferred from homology"/>
<keyword evidence="7 11" id="KW-0472">Membrane</keyword>
<dbReference type="SMART" id="SM00409">
    <property type="entry name" value="IG"/>
    <property type="match status" value="1"/>
</dbReference>
<dbReference type="GO" id="GO:0007411">
    <property type="term" value="P:axon guidance"/>
    <property type="evidence" value="ECO:0007669"/>
    <property type="project" value="TreeGrafter"/>
</dbReference>
<dbReference type="GO" id="GO:0006811">
    <property type="term" value="P:monoatomic ion transport"/>
    <property type="evidence" value="ECO:0007669"/>
    <property type="project" value="UniProtKB-KW"/>
</dbReference>
<sequence>MKTDPVQVNVGETADLFCIADANPVTDGMFTWKWMGEGEVESLGEMSQDESTGLLTIFEVTRAQAGPYQCTVNNGIAPPASVVGQLVVRFAPELQKGAQWKKVASRGDGSTNADVLCQAEGVPRVQFSWAKNGIPLTFGNPRYRWAESASYLYVDVFPPRSTVYTVTGLKPSTTYNFSVNAINSMGESSYADNGALLTATTKDLDSAPEEPQPEAPEREEAIPVYIILILVGLFLLVNALGFFLLVKWKKGQSLKEGAGSFSEGKRSDEGSSVSSREPINASAKRTLLINLSSEPESSSSSVYESYGGSYHYYYPTESYGPALYSHLEAPEKLEGRHITNPINHDYEDVRDFGTYQDLIGSNLTPATALHFGADGFGQIPASAYESGWFGVADLDPASGANSSITYRHRKNSDLPFELRDYTSLRQAGLTIAAVLFMLGIMVITCE</sequence>
<name>A0A556TRV8_BAGYA</name>
<dbReference type="GO" id="GO:0007420">
    <property type="term" value="P:brain development"/>
    <property type="evidence" value="ECO:0007669"/>
    <property type="project" value="TreeGrafter"/>
</dbReference>
<dbReference type="GO" id="GO:0098632">
    <property type="term" value="F:cell-cell adhesion mediator activity"/>
    <property type="evidence" value="ECO:0007669"/>
    <property type="project" value="TreeGrafter"/>
</dbReference>
<keyword evidence="3" id="KW-0813">Transport</keyword>